<protein>
    <submittedName>
        <fullName evidence="1">Uncharacterized protein</fullName>
    </submittedName>
</protein>
<comment type="caution">
    <text evidence="1">The sequence shown here is derived from an EMBL/GenBank/DDBJ whole genome shotgun (WGS) entry which is preliminary data.</text>
</comment>
<dbReference type="GeneID" id="85474322"/>
<name>A0AAJ0A3D8_9PEZI</name>
<reference evidence="1" key="1">
    <citation type="submission" date="2021-06" db="EMBL/GenBank/DDBJ databases">
        <title>Comparative genomics, transcriptomics and evolutionary studies reveal genomic signatures of adaptation to plant cell wall in hemibiotrophic fungi.</title>
        <authorList>
            <consortium name="DOE Joint Genome Institute"/>
            <person name="Baroncelli R."/>
            <person name="Diaz J.F."/>
            <person name="Benocci T."/>
            <person name="Peng M."/>
            <person name="Battaglia E."/>
            <person name="Haridas S."/>
            <person name="Andreopoulos W."/>
            <person name="Labutti K."/>
            <person name="Pangilinan J."/>
            <person name="Floch G.L."/>
            <person name="Makela M.R."/>
            <person name="Henrissat B."/>
            <person name="Grigoriev I.V."/>
            <person name="Crouch J.A."/>
            <person name="De Vries R.P."/>
            <person name="Sukno S.A."/>
            <person name="Thon M.R."/>
        </authorList>
    </citation>
    <scope>NUCLEOTIDE SEQUENCE</scope>
    <source>
        <strain evidence="1">CBS 102054</strain>
    </source>
</reference>
<gene>
    <name evidence="1" type="ORF">BDP81DRAFT_415484</name>
</gene>
<dbReference type="EMBL" id="JAHMHQ010000002">
    <property type="protein sequence ID" value="KAK1654341.1"/>
    <property type="molecule type" value="Genomic_DNA"/>
</dbReference>
<dbReference type="RefSeq" id="XP_060450385.1">
    <property type="nucleotide sequence ID" value="XM_060589460.1"/>
</dbReference>
<keyword evidence="2" id="KW-1185">Reference proteome</keyword>
<dbReference type="Proteomes" id="UP001243989">
    <property type="component" value="Unassembled WGS sequence"/>
</dbReference>
<sequence>MPAIIVFANPFRFTPKKMAITFWRASVALATCFFFLFQRTNSCLRYVLIRLRIDNQPLNVTEDLGWGSFSTNILRTFWESDWAGAH</sequence>
<evidence type="ECO:0000313" key="1">
    <source>
        <dbReference type="EMBL" id="KAK1654341.1"/>
    </source>
</evidence>
<accession>A0AAJ0A3D8</accession>
<proteinExistence type="predicted"/>
<evidence type="ECO:0000313" key="2">
    <source>
        <dbReference type="Proteomes" id="UP001243989"/>
    </source>
</evidence>
<organism evidence="1 2">
    <name type="scientific">Colletotrichum phormii</name>
    <dbReference type="NCBI Taxonomy" id="359342"/>
    <lineage>
        <taxon>Eukaryota</taxon>
        <taxon>Fungi</taxon>
        <taxon>Dikarya</taxon>
        <taxon>Ascomycota</taxon>
        <taxon>Pezizomycotina</taxon>
        <taxon>Sordariomycetes</taxon>
        <taxon>Hypocreomycetidae</taxon>
        <taxon>Glomerellales</taxon>
        <taxon>Glomerellaceae</taxon>
        <taxon>Colletotrichum</taxon>
        <taxon>Colletotrichum acutatum species complex</taxon>
    </lineage>
</organism>
<dbReference type="AlphaFoldDB" id="A0AAJ0A3D8"/>